<dbReference type="Pfam" id="PF08212">
    <property type="entry name" value="Lipocalin_2"/>
    <property type="match status" value="1"/>
</dbReference>
<dbReference type="RefSeq" id="WP_014229778.1">
    <property type="nucleotide sequence ID" value="NC_016612.1"/>
</dbReference>
<evidence type="ECO:0000256" key="3">
    <source>
        <dbReference type="ARBA" id="ARBA00011738"/>
    </source>
</evidence>
<keyword evidence="6 12" id="KW-0472">Membrane</keyword>
<dbReference type="FunFam" id="2.40.128.20:FF:000002">
    <property type="entry name" value="Outer membrane lipoprotein Blc"/>
    <property type="match status" value="1"/>
</dbReference>
<evidence type="ECO:0000256" key="13">
    <source>
        <dbReference type="PIRSR" id="PIRSR036893-52"/>
    </source>
</evidence>
<evidence type="ECO:0000256" key="11">
    <source>
        <dbReference type="ARBA" id="ARBA00071217"/>
    </source>
</evidence>
<keyword evidence="7 13" id="KW-0564">Palmitate</keyword>
<dbReference type="AlphaFoldDB" id="A0A0H3HFZ0"/>
<dbReference type="PROSITE" id="PS51257">
    <property type="entry name" value="PROKAR_LIPOPROTEIN"/>
    <property type="match status" value="1"/>
</dbReference>
<evidence type="ECO:0000256" key="7">
    <source>
        <dbReference type="ARBA" id="ARBA00023139"/>
    </source>
</evidence>
<comment type="subcellular location">
    <subcellularLocation>
        <location evidence="1">Cell outer membrane</location>
        <topology evidence="1">Lipid-anchor</topology>
    </subcellularLocation>
</comment>
<evidence type="ECO:0000256" key="5">
    <source>
        <dbReference type="ARBA" id="ARBA00023121"/>
    </source>
</evidence>
<evidence type="ECO:0000256" key="1">
    <source>
        <dbReference type="ARBA" id="ARBA00004459"/>
    </source>
</evidence>
<dbReference type="InterPro" id="IPR022271">
    <property type="entry name" value="Lipocalin_ApoD"/>
</dbReference>
<dbReference type="InterPro" id="IPR002446">
    <property type="entry name" value="Lipocalin_bac"/>
</dbReference>
<evidence type="ECO:0000259" key="14">
    <source>
        <dbReference type="Pfam" id="PF08212"/>
    </source>
</evidence>
<organism evidence="15 16">
    <name type="scientific">Klebsiella michiganensis (strain ATCC 8724 / DSM 4798 / JCM 20051 / NBRC 3318 / NRRL B-199 / KCTC 1686 / BUCSAV 143 / CCM 1901)</name>
    <dbReference type="NCBI Taxonomy" id="1006551"/>
    <lineage>
        <taxon>Bacteria</taxon>
        <taxon>Pseudomonadati</taxon>
        <taxon>Pseudomonadota</taxon>
        <taxon>Gammaproteobacteria</taxon>
        <taxon>Enterobacterales</taxon>
        <taxon>Enterobacteriaceae</taxon>
        <taxon>Klebsiella/Raoultella group</taxon>
        <taxon>Klebsiella</taxon>
    </lineage>
</organism>
<comment type="similarity">
    <text evidence="2 12">Belongs to the calycin superfamily. Lipocalin family.</text>
</comment>
<dbReference type="Proteomes" id="UP000007843">
    <property type="component" value="Chromosome"/>
</dbReference>
<gene>
    <name evidence="15" type="ordered locus">KOX_23360</name>
</gene>
<evidence type="ECO:0000256" key="9">
    <source>
        <dbReference type="ARBA" id="ARBA00023288"/>
    </source>
</evidence>
<dbReference type="EMBL" id="CP003218">
    <property type="protein sequence ID" value="AEX06388.1"/>
    <property type="molecule type" value="Genomic_DNA"/>
</dbReference>
<dbReference type="InterPro" id="IPR022272">
    <property type="entry name" value="Lipocalin_CS"/>
</dbReference>
<keyword evidence="5 12" id="KW-0446">Lipid-binding</keyword>
<evidence type="ECO:0000256" key="4">
    <source>
        <dbReference type="ARBA" id="ARBA00022729"/>
    </source>
</evidence>
<dbReference type="HOGENOM" id="CLU_068449_3_0_6"/>
<dbReference type="PANTHER" id="PTHR10612:SF34">
    <property type="entry name" value="APOLIPOPROTEIN D"/>
    <property type="match status" value="1"/>
</dbReference>
<proteinExistence type="inferred from homology"/>
<dbReference type="PIRSF" id="PIRSF036893">
    <property type="entry name" value="Lipocalin_ApoD"/>
    <property type="match status" value="1"/>
</dbReference>
<dbReference type="InterPro" id="IPR000566">
    <property type="entry name" value="Lipocln_cytosolic_FA-bd_dom"/>
</dbReference>
<evidence type="ECO:0000256" key="10">
    <source>
        <dbReference type="ARBA" id="ARBA00057024"/>
    </source>
</evidence>
<evidence type="ECO:0000313" key="16">
    <source>
        <dbReference type="Proteomes" id="UP000007843"/>
    </source>
</evidence>
<evidence type="ECO:0000313" key="15">
    <source>
        <dbReference type="EMBL" id="AEX06388.1"/>
    </source>
</evidence>
<dbReference type="PRINTS" id="PR01171">
    <property type="entry name" value="BCTLIPOCALIN"/>
</dbReference>
<evidence type="ECO:0000256" key="6">
    <source>
        <dbReference type="ARBA" id="ARBA00023136"/>
    </source>
</evidence>
<evidence type="ECO:0000256" key="2">
    <source>
        <dbReference type="ARBA" id="ARBA00006889"/>
    </source>
</evidence>
<reference evidence="15 16" key="1">
    <citation type="journal article" date="2012" name="J. Bacteriol.">
        <title>Complete genome sequence of Klebsiella oxytoca KCTC 1686, used in production of 2,3-butanediol.</title>
        <authorList>
            <person name="Shin S.H."/>
            <person name="Kim S."/>
            <person name="Kim J.Y."/>
            <person name="Lee S."/>
            <person name="Um Y."/>
            <person name="Oh M.K."/>
            <person name="Kim Y.R."/>
            <person name="Lee J."/>
            <person name="Yang K.S."/>
        </authorList>
    </citation>
    <scope>NUCLEOTIDE SEQUENCE [LARGE SCALE GENOMIC DNA]</scope>
    <source>
        <strain evidence="16">ATCC 8724 / DSM 4798 / JCM 20051 / NBRC 3318 / NRRL B-199 / KCTC 1686</strain>
    </source>
</reference>
<sequence>MKIWPVLTGVAIALTLVACKSPTPPKGVQPINNFDASRYLGKWYEVARLENRFERGLERVTATYGQRSDGGISVVNRGYDPRKQKWSESEGKAYFTAAPTTAALKVSFFGPFYGGYNVIALDSQYQYALVSGPDRGYLWILSRTPTIPESIKQEYLRIARDLGFPVEKLVWVNHG</sequence>
<keyword evidence="9 12" id="KW-0449">Lipoprotein</keyword>
<dbReference type="GO" id="GO:0008289">
    <property type="term" value="F:lipid binding"/>
    <property type="evidence" value="ECO:0007669"/>
    <property type="project" value="UniProtKB-UniRule"/>
</dbReference>
<feature type="lipid moiety-binding region" description="S-diacylglycerol cysteine" evidence="13">
    <location>
        <position position="19"/>
    </location>
</feature>
<evidence type="ECO:0000256" key="12">
    <source>
        <dbReference type="PIRNR" id="PIRNR036893"/>
    </source>
</evidence>
<dbReference type="KEGG" id="kox:KOX_23360"/>
<comment type="function">
    <text evidence="10 12">Involved in the storage or transport of lipids necessary for membrane maintenance under stressful conditions. Displays a binding preference for lysophospholipids.</text>
</comment>
<feature type="domain" description="Lipocalin/cytosolic fatty-acid binding" evidence="14">
    <location>
        <begin position="35"/>
        <end position="173"/>
    </location>
</feature>
<comment type="subunit">
    <text evidence="3 12">Homodimer.</text>
</comment>
<protein>
    <recommendedName>
        <fullName evidence="11 12">Outer membrane lipoprotein Blc</fullName>
    </recommendedName>
</protein>
<keyword evidence="8 12" id="KW-0998">Cell outer membrane</keyword>
<dbReference type="GO" id="GO:0009279">
    <property type="term" value="C:cell outer membrane"/>
    <property type="evidence" value="ECO:0007669"/>
    <property type="project" value="UniProtKB-SubCell"/>
</dbReference>
<dbReference type="InterPro" id="IPR047202">
    <property type="entry name" value="Lipocalin_Blc-like_dom"/>
</dbReference>
<keyword evidence="4" id="KW-0732">Signal</keyword>
<dbReference type="InterPro" id="IPR012674">
    <property type="entry name" value="Calycin"/>
</dbReference>
<dbReference type="PROSITE" id="PS00213">
    <property type="entry name" value="LIPOCALIN"/>
    <property type="match status" value="1"/>
</dbReference>
<dbReference type="Gene3D" id="2.40.128.20">
    <property type="match status" value="1"/>
</dbReference>
<evidence type="ECO:0000256" key="8">
    <source>
        <dbReference type="ARBA" id="ARBA00023237"/>
    </source>
</evidence>
<dbReference type="GO" id="GO:0006950">
    <property type="term" value="P:response to stress"/>
    <property type="evidence" value="ECO:0007669"/>
    <property type="project" value="UniProtKB-ARBA"/>
</dbReference>
<accession>A0A0H3HFZ0</accession>
<dbReference type="NCBIfam" id="NF007786">
    <property type="entry name" value="PRK10477.1"/>
    <property type="match status" value="1"/>
</dbReference>
<dbReference type="CDD" id="cd19438">
    <property type="entry name" value="lipocalin_Blc-like"/>
    <property type="match status" value="1"/>
</dbReference>
<dbReference type="PANTHER" id="PTHR10612">
    <property type="entry name" value="APOLIPOPROTEIN D"/>
    <property type="match status" value="1"/>
</dbReference>
<dbReference type="SUPFAM" id="SSF50814">
    <property type="entry name" value="Lipocalins"/>
    <property type="match status" value="1"/>
</dbReference>
<name>A0A0H3HFZ0_KLEM8</name>